<name>A0A4Q9GU20_9MICO</name>
<gene>
    <name evidence="3" type="ORF">EYE40_00810</name>
</gene>
<accession>A0A4Q9GU20</accession>
<proteinExistence type="predicted"/>
<dbReference type="EMBL" id="SISG01000001">
    <property type="protein sequence ID" value="TBN56053.1"/>
    <property type="molecule type" value="Genomic_DNA"/>
</dbReference>
<feature type="transmembrane region" description="Helical" evidence="2">
    <location>
        <begin position="81"/>
        <end position="100"/>
    </location>
</feature>
<keyword evidence="2" id="KW-0812">Transmembrane</keyword>
<feature type="transmembrane region" description="Helical" evidence="2">
    <location>
        <begin position="107"/>
        <end position="126"/>
    </location>
</feature>
<feature type="compositionally biased region" description="Basic and acidic residues" evidence="1">
    <location>
        <begin position="8"/>
        <end position="24"/>
    </location>
</feature>
<sequence>MAVDDDEAAFRWDGDEPDPVEKAPRGAVAAESTNAPTSSFLLVSYGILAGAYLLFTIGWAIAVARSPSPAQTVLDEVMYQFGEFLAIAAAPLWFAAVFVLARGVRPAVRLILLLVGAIVLVPWPFLLGGAV</sequence>
<reference evidence="4" key="1">
    <citation type="submission" date="2019-02" db="EMBL/GenBank/DDBJ databases">
        <title>Glaciihabitans arcticus sp. nov., a psychrotolerant bacterium isolated from polar soil.</title>
        <authorList>
            <person name="Dahal R.H."/>
        </authorList>
    </citation>
    <scope>NUCLEOTIDE SEQUENCE [LARGE SCALE GENOMIC DNA]</scope>
    <source>
        <strain evidence="4">RP-3-7</strain>
    </source>
</reference>
<dbReference type="RefSeq" id="WP_130980164.1">
    <property type="nucleotide sequence ID" value="NZ_SISG01000001.1"/>
</dbReference>
<keyword evidence="4" id="KW-1185">Reference proteome</keyword>
<evidence type="ECO:0000256" key="2">
    <source>
        <dbReference type="SAM" id="Phobius"/>
    </source>
</evidence>
<comment type="caution">
    <text evidence="3">The sequence shown here is derived from an EMBL/GenBank/DDBJ whole genome shotgun (WGS) entry which is preliminary data.</text>
</comment>
<feature type="region of interest" description="Disordered" evidence="1">
    <location>
        <begin position="1"/>
        <end position="30"/>
    </location>
</feature>
<dbReference type="Proteomes" id="UP000294194">
    <property type="component" value="Unassembled WGS sequence"/>
</dbReference>
<feature type="transmembrane region" description="Helical" evidence="2">
    <location>
        <begin position="40"/>
        <end position="61"/>
    </location>
</feature>
<evidence type="ECO:0008006" key="5">
    <source>
        <dbReference type="Google" id="ProtNLM"/>
    </source>
</evidence>
<evidence type="ECO:0000256" key="1">
    <source>
        <dbReference type="SAM" id="MobiDB-lite"/>
    </source>
</evidence>
<dbReference type="AlphaFoldDB" id="A0A4Q9GU20"/>
<protein>
    <recommendedName>
        <fullName evidence="5">DNA polymerase III subunit gamma/tau</fullName>
    </recommendedName>
</protein>
<organism evidence="3 4">
    <name type="scientific">Glaciihabitans arcticus</name>
    <dbReference type="NCBI Taxonomy" id="2668039"/>
    <lineage>
        <taxon>Bacteria</taxon>
        <taxon>Bacillati</taxon>
        <taxon>Actinomycetota</taxon>
        <taxon>Actinomycetes</taxon>
        <taxon>Micrococcales</taxon>
        <taxon>Microbacteriaceae</taxon>
        <taxon>Glaciihabitans</taxon>
    </lineage>
</organism>
<evidence type="ECO:0000313" key="3">
    <source>
        <dbReference type="EMBL" id="TBN56053.1"/>
    </source>
</evidence>
<keyword evidence="2" id="KW-0472">Membrane</keyword>
<keyword evidence="2" id="KW-1133">Transmembrane helix</keyword>
<evidence type="ECO:0000313" key="4">
    <source>
        <dbReference type="Proteomes" id="UP000294194"/>
    </source>
</evidence>